<evidence type="ECO:0000313" key="1">
    <source>
        <dbReference type="EMBL" id="MBX54566.1"/>
    </source>
</evidence>
<sequence>MIRDQTDKKIKILKTFI</sequence>
<reference evidence="1" key="1">
    <citation type="submission" date="2018-02" db="EMBL/GenBank/DDBJ databases">
        <title>Rhizophora mucronata_Transcriptome.</title>
        <authorList>
            <person name="Meera S.P."/>
            <person name="Sreeshan A."/>
            <person name="Augustine A."/>
        </authorList>
    </citation>
    <scope>NUCLEOTIDE SEQUENCE</scope>
    <source>
        <tissue evidence="1">Leaf</tissue>
    </source>
</reference>
<accession>A0A2P2PIM3</accession>
<dbReference type="EMBL" id="GGEC01074082">
    <property type="protein sequence ID" value="MBX54566.1"/>
    <property type="molecule type" value="Transcribed_RNA"/>
</dbReference>
<protein>
    <submittedName>
        <fullName evidence="1">Uncharacterized protein</fullName>
    </submittedName>
</protein>
<dbReference type="AlphaFoldDB" id="A0A2P2PIM3"/>
<proteinExistence type="predicted"/>
<name>A0A2P2PIM3_RHIMU</name>
<organism evidence="1">
    <name type="scientific">Rhizophora mucronata</name>
    <name type="common">Asiatic mangrove</name>
    <dbReference type="NCBI Taxonomy" id="61149"/>
    <lineage>
        <taxon>Eukaryota</taxon>
        <taxon>Viridiplantae</taxon>
        <taxon>Streptophyta</taxon>
        <taxon>Embryophyta</taxon>
        <taxon>Tracheophyta</taxon>
        <taxon>Spermatophyta</taxon>
        <taxon>Magnoliopsida</taxon>
        <taxon>eudicotyledons</taxon>
        <taxon>Gunneridae</taxon>
        <taxon>Pentapetalae</taxon>
        <taxon>rosids</taxon>
        <taxon>fabids</taxon>
        <taxon>Malpighiales</taxon>
        <taxon>Rhizophoraceae</taxon>
        <taxon>Rhizophora</taxon>
    </lineage>
</organism>